<keyword evidence="8" id="KW-1185">Reference proteome</keyword>
<evidence type="ECO:0000313" key="8">
    <source>
        <dbReference type="Proteomes" id="UP001237071"/>
    </source>
</evidence>
<comment type="caution">
    <text evidence="7">The sequence shown here is derived from an EMBL/GenBank/DDBJ whole genome shotgun (WGS) entry which is preliminary data.</text>
</comment>
<feature type="transmembrane region" description="Helical" evidence="6">
    <location>
        <begin position="230"/>
        <end position="253"/>
    </location>
</feature>
<gene>
    <name evidence="7" type="ORF">J2S26_002009</name>
</gene>
<feature type="transmembrane region" description="Helical" evidence="6">
    <location>
        <begin position="26"/>
        <end position="48"/>
    </location>
</feature>
<evidence type="ECO:0000313" key="7">
    <source>
        <dbReference type="EMBL" id="MDQ0263906.1"/>
    </source>
</evidence>
<keyword evidence="2" id="KW-1003">Cell membrane</keyword>
<comment type="subcellular location">
    <subcellularLocation>
        <location evidence="1">Cell membrane</location>
        <topology evidence="1">Multi-pass membrane protein</topology>
    </subcellularLocation>
</comment>
<dbReference type="InterPro" id="IPR011701">
    <property type="entry name" value="MFS"/>
</dbReference>
<dbReference type="RefSeq" id="WP_014612282.1">
    <property type="nucleotide sequence ID" value="NZ_CP044102.1"/>
</dbReference>
<feature type="transmembrane region" description="Helical" evidence="6">
    <location>
        <begin position="382"/>
        <end position="399"/>
    </location>
</feature>
<feature type="transmembrane region" description="Helical" evidence="6">
    <location>
        <begin position="357"/>
        <end position="376"/>
    </location>
</feature>
<protein>
    <submittedName>
        <fullName evidence="7">MFS family permease</fullName>
    </submittedName>
</protein>
<feature type="transmembrane region" description="Helical" evidence="6">
    <location>
        <begin position="84"/>
        <end position="112"/>
    </location>
</feature>
<dbReference type="Pfam" id="PF07690">
    <property type="entry name" value="MFS_1"/>
    <property type="match status" value="1"/>
</dbReference>
<name>A0ABU0A9E1_STRDY</name>
<dbReference type="Gene3D" id="1.20.1250.20">
    <property type="entry name" value="MFS general substrate transporter like domains"/>
    <property type="match status" value="1"/>
</dbReference>
<accession>A0ABU0A9E1</accession>
<feature type="transmembrane region" description="Helical" evidence="6">
    <location>
        <begin position="291"/>
        <end position="312"/>
    </location>
</feature>
<dbReference type="InterPro" id="IPR036259">
    <property type="entry name" value="MFS_trans_sf"/>
</dbReference>
<organism evidence="7 8">
    <name type="scientific">Streptococcus dysgalactiae</name>
    <dbReference type="NCBI Taxonomy" id="1334"/>
    <lineage>
        <taxon>Bacteria</taxon>
        <taxon>Bacillati</taxon>
        <taxon>Bacillota</taxon>
        <taxon>Bacilli</taxon>
        <taxon>Lactobacillales</taxon>
        <taxon>Streptococcaceae</taxon>
        <taxon>Streptococcus</taxon>
    </lineage>
</organism>
<dbReference type="PANTHER" id="PTHR23513:SF6">
    <property type="entry name" value="MAJOR FACILITATOR SUPERFAMILY ASSOCIATED DOMAIN-CONTAINING PROTEIN"/>
    <property type="match status" value="1"/>
</dbReference>
<keyword evidence="4 6" id="KW-1133">Transmembrane helix</keyword>
<reference evidence="7 8" key="1">
    <citation type="submission" date="2023-07" db="EMBL/GenBank/DDBJ databases">
        <title>Genomic Encyclopedia of Type Strains, Phase IV (KMG-IV): sequencing the most valuable type-strain genomes for metagenomic binning, comparative biology and taxonomic classification.</title>
        <authorList>
            <person name="Goeker M."/>
        </authorList>
    </citation>
    <scope>NUCLEOTIDE SEQUENCE [LARGE SCALE GENOMIC DNA]</scope>
    <source>
        <strain evidence="7 8">DSM 23147</strain>
    </source>
</reference>
<dbReference type="Proteomes" id="UP001237071">
    <property type="component" value="Unassembled WGS sequence"/>
</dbReference>
<feature type="transmembrane region" description="Helical" evidence="6">
    <location>
        <begin position="318"/>
        <end position="337"/>
    </location>
</feature>
<evidence type="ECO:0000256" key="6">
    <source>
        <dbReference type="SAM" id="Phobius"/>
    </source>
</evidence>
<sequence length="408" mass="45156">MNVFLKNRDFRQLSLNQNISLLGDTMFYLAIMQAVSGYSFAPLAVFLITASEELPHLMQLFTGSFADFQKNRITKSLVLGFSKFLLYLFVAALSGSNLNIISIIIICIINLLSDMFGRFTGSMISPLYIKLLGEDVAEAMGFNQAIGSIVQVFANLCGGLALGFISLQWFAIINALTFLFAFLGLFYIRKDLEDYEKTLPQTTNFNVKNYVTHIWQSLQVLFSFSSILKLYTILAIGQSILGMILPLSSLLLIKRQFMGLSVGFSLGLLSTSVFVGMILGNICTAFLTKKLSIRTAILVSNMANLTISFGILFSDYSLILFGAFGSAFFMGIINPKLQELFFKQVPEDKMGAIESGLGFLITCIGSLLSMFMVFIATQHTELSAYLSMGILVFSSFLLVRIKSDVQPK</sequence>
<feature type="transmembrane region" description="Helical" evidence="6">
    <location>
        <begin position="259"/>
        <end position="279"/>
    </location>
</feature>
<evidence type="ECO:0000256" key="1">
    <source>
        <dbReference type="ARBA" id="ARBA00004651"/>
    </source>
</evidence>
<evidence type="ECO:0000256" key="2">
    <source>
        <dbReference type="ARBA" id="ARBA00022475"/>
    </source>
</evidence>
<dbReference type="SUPFAM" id="SSF103473">
    <property type="entry name" value="MFS general substrate transporter"/>
    <property type="match status" value="1"/>
</dbReference>
<proteinExistence type="predicted"/>
<evidence type="ECO:0000256" key="5">
    <source>
        <dbReference type="ARBA" id="ARBA00023136"/>
    </source>
</evidence>
<dbReference type="EMBL" id="JAUSTL010000025">
    <property type="protein sequence ID" value="MDQ0263906.1"/>
    <property type="molecule type" value="Genomic_DNA"/>
</dbReference>
<dbReference type="PANTHER" id="PTHR23513">
    <property type="entry name" value="INTEGRAL MEMBRANE EFFLUX PROTEIN-RELATED"/>
    <property type="match status" value="1"/>
</dbReference>
<keyword evidence="3 6" id="KW-0812">Transmembrane</keyword>
<feature type="transmembrane region" description="Helical" evidence="6">
    <location>
        <begin position="169"/>
        <end position="188"/>
    </location>
</feature>
<evidence type="ECO:0000256" key="4">
    <source>
        <dbReference type="ARBA" id="ARBA00022989"/>
    </source>
</evidence>
<keyword evidence="5 6" id="KW-0472">Membrane</keyword>
<evidence type="ECO:0000256" key="3">
    <source>
        <dbReference type="ARBA" id="ARBA00022692"/>
    </source>
</evidence>